<keyword evidence="3" id="KW-0687">Ribonucleoprotein</keyword>
<evidence type="ECO:0008006" key="6">
    <source>
        <dbReference type="Google" id="ProtNLM"/>
    </source>
</evidence>
<sequence>MSLVGLAHICSHLQNASRARLGITSIPATKLHMGVAHELQKSGFISTVTLAGLTPPPVSSLLSHPPPPPLVYRQPEDAEQRRDLSRAVKVMNLSPTERAPYHIRSAEEKTEPSLDIQETENVPVWELMQLPPHLEQPDREVLVPKNPAERRIWLGMKYWNNEPVLSKIRLISKPTRRIWMDSEDFRLLTKGKKRGYVDGLSQIGECIYVTTDRGILEVRECVRRGIGGMLLCRAW</sequence>
<dbReference type="SUPFAM" id="SSF56047">
    <property type="entry name" value="Ribosomal protein S8"/>
    <property type="match status" value="2"/>
</dbReference>
<evidence type="ECO:0000313" key="4">
    <source>
        <dbReference type="EMBL" id="CAF9919310.1"/>
    </source>
</evidence>
<comment type="similarity">
    <text evidence="1">Belongs to the universal ribosomal protein uS8 family.</text>
</comment>
<name>A0A8H3IL16_9LECA</name>
<dbReference type="Pfam" id="PF00410">
    <property type="entry name" value="Ribosomal_S8"/>
    <property type="match status" value="1"/>
</dbReference>
<keyword evidence="2" id="KW-0689">Ribosomal protein</keyword>
<dbReference type="Proteomes" id="UP000664169">
    <property type="component" value="Unassembled WGS sequence"/>
</dbReference>
<evidence type="ECO:0000256" key="1">
    <source>
        <dbReference type="ARBA" id="ARBA00006471"/>
    </source>
</evidence>
<dbReference type="GO" id="GO:0003735">
    <property type="term" value="F:structural constituent of ribosome"/>
    <property type="evidence" value="ECO:0007669"/>
    <property type="project" value="InterPro"/>
</dbReference>
<dbReference type="GO" id="GO:0005840">
    <property type="term" value="C:ribosome"/>
    <property type="evidence" value="ECO:0007669"/>
    <property type="project" value="UniProtKB-KW"/>
</dbReference>
<comment type="caution">
    <text evidence="4">The sequence shown here is derived from an EMBL/GenBank/DDBJ whole genome shotgun (WGS) entry which is preliminary data.</text>
</comment>
<dbReference type="InterPro" id="IPR035987">
    <property type="entry name" value="Ribosomal_uS8_sf"/>
</dbReference>
<dbReference type="GO" id="GO:1990904">
    <property type="term" value="C:ribonucleoprotein complex"/>
    <property type="evidence" value="ECO:0007669"/>
    <property type="project" value="UniProtKB-KW"/>
</dbReference>
<evidence type="ECO:0000313" key="5">
    <source>
        <dbReference type="Proteomes" id="UP000664169"/>
    </source>
</evidence>
<dbReference type="AlphaFoldDB" id="A0A8H3IL16"/>
<accession>A0A8H3IL16</accession>
<dbReference type="FunFam" id="3.30.1490.10:FF:000005">
    <property type="entry name" value="Mitochondrial 40S ribosomal protein S8"/>
    <property type="match status" value="1"/>
</dbReference>
<keyword evidence="5" id="KW-1185">Reference proteome</keyword>
<proteinExistence type="inferred from homology"/>
<protein>
    <recommendedName>
        <fullName evidence="6">Ribosomal protein S8</fullName>
    </recommendedName>
</protein>
<gene>
    <name evidence="4" type="ORF">GOMPHAMPRED_001741</name>
</gene>
<dbReference type="PANTHER" id="PTHR11758">
    <property type="entry name" value="40S RIBOSOMAL PROTEIN S15A"/>
    <property type="match status" value="1"/>
</dbReference>
<dbReference type="EMBL" id="CAJPDQ010000014">
    <property type="protein sequence ID" value="CAF9919310.1"/>
    <property type="molecule type" value="Genomic_DNA"/>
</dbReference>
<reference evidence="4" key="1">
    <citation type="submission" date="2021-03" db="EMBL/GenBank/DDBJ databases">
        <authorList>
            <person name="Tagirdzhanova G."/>
        </authorList>
    </citation>
    <scope>NUCLEOTIDE SEQUENCE</scope>
</reference>
<dbReference type="Gene3D" id="3.30.1490.10">
    <property type="match status" value="1"/>
</dbReference>
<evidence type="ECO:0000256" key="3">
    <source>
        <dbReference type="ARBA" id="ARBA00023274"/>
    </source>
</evidence>
<organism evidence="4 5">
    <name type="scientific">Gomphillus americanus</name>
    <dbReference type="NCBI Taxonomy" id="1940652"/>
    <lineage>
        <taxon>Eukaryota</taxon>
        <taxon>Fungi</taxon>
        <taxon>Dikarya</taxon>
        <taxon>Ascomycota</taxon>
        <taxon>Pezizomycotina</taxon>
        <taxon>Lecanoromycetes</taxon>
        <taxon>OSLEUM clade</taxon>
        <taxon>Ostropomycetidae</taxon>
        <taxon>Ostropales</taxon>
        <taxon>Graphidaceae</taxon>
        <taxon>Gomphilloideae</taxon>
        <taxon>Gomphillus</taxon>
    </lineage>
</organism>
<evidence type="ECO:0000256" key="2">
    <source>
        <dbReference type="ARBA" id="ARBA00022980"/>
    </source>
</evidence>
<dbReference type="Gene3D" id="3.30.1370.30">
    <property type="match status" value="1"/>
</dbReference>
<dbReference type="OrthoDB" id="409928at2759"/>
<dbReference type="InterPro" id="IPR000630">
    <property type="entry name" value="Ribosomal_uS8"/>
</dbReference>
<dbReference type="GO" id="GO:0006412">
    <property type="term" value="P:translation"/>
    <property type="evidence" value="ECO:0007669"/>
    <property type="project" value="InterPro"/>
</dbReference>